<dbReference type="AlphaFoldDB" id="A0A6G4WHP8"/>
<evidence type="ECO:0000313" key="5">
    <source>
        <dbReference type="EMBL" id="NGO54322.1"/>
    </source>
</evidence>
<evidence type="ECO:0000259" key="4">
    <source>
        <dbReference type="Pfam" id="PF13579"/>
    </source>
</evidence>
<gene>
    <name evidence="5" type="ORF">G6N73_24855</name>
</gene>
<name>A0A6G4WHP8_9HYPH</name>
<evidence type="ECO:0000313" key="6">
    <source>
        <dbReference type="Proteomes" id="UP001642900"/>
    </source>
</evidence>
<dbReference type="Pfam" id="PF13579">
    <property type="entry name" value="Glyco_trans_4_4"/>
    <property type="match status" value="1"/>
</dbReference>
<reference evidence="5 6" key="1">
    <citation type="submission" date="2020-02" db="EMBL/GenBank/DDBJ databases">
        <title>Genome sequence of strain CCNWXJ40-4.</title>
        <authorList>
            <person name="Gao J."/>
            <person name="Sun J."/>
        </authorList>
    </citation>
    <scope>NUCLEOTIDE SEQUENCE [LARGE SCALE GENOMIC DNA]</scope>
    <source>
        <strain evidence="5 6">CCNWXJ 40-4</strain>
    </source>
</reference>
<protein>
    <submittedName>
        <fullName evidence="5">Glycosyltransferase family 4 protein</fullName>
    </submittedName>
</protein>
<organism evidence="5 6">
    <name type="scientific">Allomesorhizobium camelthorni</name>
    <dbReference type="NCBI Taxonomy" id="475069"/>
    <lineage>
        <taxon>Bacteria</taxon>
        <taxon>Pseudomonadati</taxon>
        <taxon>Pseudomonadota</taxon>
        <taxon>Alphaproteobacteria</taxon>
        <taxon>Hyphomicrobiales</taxon>
        <taxon>Phyllobacteriaceae</taxon>
        <taxon>Allomesorhizobium</taxon>
    </lineage>
</organism>
<evidence type="ECO:0000259" key="3">
    <source>
        <dbReference type="Pfam" id="PF00534"/>
    </source>
</evidence>
<feature type="domain" description="Glycosyltransferase subfamily 4-like N-terminal" evidence="4">
    <location>
        <begin position="33"/>
        <end position="179"/>
    </location>
</feature>
<keyword evidence="1" id="KW-0328">Glycosyltransferase</keyword>
<evidence type="ECO:0000256" key="1">
    <source>
        <dbReference type="ARBA" id="ARBA00022676"/>
    </source>
</evidence>
<comment type="caution">
    <text evidence="5">The sequence shown here is derived from an EMBL/GenBank/DDBJ whole genome shotgun (WGS) entry which is preliminary data.</text>
</comment>
<dbReference type="Pfam" id="PF00534">
    <property type="entry name" value="Glycos_transf_1"/>
    <property type="match status" value="1"/>
</dbReference>
<sequence>MKIIPELALNEKGSSPFRSSLRVAIVLPALGAGGTEHVVNVLANQWVARGWSVTIVTLEALEASTYYSFHPDVQIRRLGLPPERRSQLPALVMSFKRIRLLRRTLREVAPDVIFSFLTRTNVMTLIAARRLDFSVVVSERNNPALQNVGPIWRTLRAKFYPSAFGLVTMTNGALQYFAPEMRRRSWVIPNPVDLPYTGERRRGGNILAAVGRLVPQKGFDLLLKAFAQVSPHCPEWTLVIWGEGPDRAALEAERDRLGLRGRVEMPGVTSRPGIWVDTADAFVLSSRFEGWGIALLEAMAADLPVVSFDCEWGPREMIDDEHSGLLVEPENVDALACALRRVLGDGDLRNRLAAAAGPSARRFTPQHIMEQWDEVAHAALAARLAGS</sequence>
<dbReference type="InterPro" id="IPR028098">
    <property type="entry name" value="Glyco_trans_4-like_N"/>
</dbReference>
<dbReference type="InterPro" id="IPR001296">
    <property type="entry name" value="Glyco_trans_1"/>
</dbReference>
<dbReference type="PANTHER" id="PTHR12526:SF510">
    <property type="entry name" value="D-INOSITOL 3-PHOSPHATE GLYCOSYLTRANSFERASE"/>
    <property type="match status" value="1"/>
</dbReference>
<proteinExistence type="predicted"/>
<dbReference type="PANTHER" id="PTHR12526">
    <property type="entry name" value="GLYCOSYLTRANSFERASE"/>
    <property type="match status" value="1"/>
</dbReference>
<dbReference type="GO" id="GO:0016757">
    <property type="term" value="F:glycosyltransferase activity"/>
    <property type="evidence" value="ECO:0007669"/>
    <property type="project" value="UniProtKB-KW"/>
</dbReference>
<dbReference type="Proteomes" id="UP001642900">
    <property type="component" value="Unassembled WGS sequence"/>
</dbReference>
<feature type="domain" description="Glycosyl transferase family 1" evidence="3">
    <location>
        <begin position="203"/>
        <end position="356"/>
    </location>
</feature>
<keyword evidence="6" id="KW-1185">Reference proteome</keyword>
<evidence type="ECO:0000256" key="2">
    <source>
        <dbReference type="ARBA" id="ARBA00022679"/>
    </source>
</evidence>
<dbReference type="Gene3D" id="3.40.50.2000">
    <property type="entry name" value="Glycogen Phosphorylase B"/>
    <property type="match status" value="2"/>
</dbReference>
<dbReference type="SUPFAM" id="SSF53756">
    <property type="entry name" value="UDP-Glycosyltransferase/glycogen phosphorylase"/>
    <property type="match status" value="1"/>
</dbReference>
<accession>A0A6G4WHP8</accession>
<keyword evidence="2" id="KW-0808">Transferase</keyword>
<dbReference type="EMBL" id="JAAKZF010000049">
    <property type="protein sequence ID" value="NGO54322.1"/>
    <property type="molecule type" value="Genomic_DNA"/>
</dbReference>
<dbReference type="CDD" id="cd03820">
    <property type="entry name" value="GT4_AmsD-like"/>
    <property type="match status" value="1"/>
</dbReference>